<protein>
    <submittedName>
        <fullName evidence="1">Uncharacterized protein</fullName>
    </submittedName>
</protein>
<evidence type="ECO:0000313" key="2">
    <source>
        <dbReference type="Proteomes" id="UP000474296"/>
    </source>
</evidence>
<evidence type="ECO:0000313" key="1">
    <source>
        <dbReference type="EMBL" id="NER18688.1"/>
    </source>
</evidence>
<dbReference type="AlphaFoldDB" id="A0A6M0CL85"/>
<keyword evidence="2" id="KW-1185">Reference proteome</keyword>
<organism evidence="1 2">
    <name type="scientific">Spongiivirga citrea</name>
    <dbReference type="NCBI Taxonomy" id="1481457"/>
    <lineage>
        <taxon>Bacteria</taxon>
        <taxon>Pseudomonadati</taxon>
        <taxon>Bacteroidota</taxon>
        <taxon>Flavobacteriia</taxon>
        <taxon>Flavobacteriales</taxon>
        <taxon>Flavobacteriaceae</taxon>
        <taxon>Spongiivirga</taxon>
    </lineage>
</organism>
<dbReference type="Proteomes" id="UP000474296">
    <property type="component" value="Unassembled WGS sequence"/>
</dbReference>
<dbReference type="PROSITE" id="PS51257">
    <property type="entry name" value="PROKAR_LIPOPROTEIN"/>
    <property type="match status" value="1"/>
</dbReference>
<sequence>MQRLITKIVGLLFLTTLTSCLTDYQGQIPDETEFTATNYVYEGDLYKYYLEEQIEQNGNNASDNQLNFWKKELSNIIDLEQLGLDLIPPIPPCPRPRDCGYEALEYLLIDSNADRVEVLFHDQNNKTIGGGAIDEFTPMPEAKGFISLANLKIENYTDVYSIEVNVFANNKIIRSYLVE</sequence>
<dbReference type="RefSeq" id="WP_164033377.1">
    <property type="nucleotide sequence ID" value="NZ_JAABOQ010000007.1"/>
</dbReference>
<reference evidence="1 2" key="1">
    <citation type="submission" date="2020-01" db="EMBL/GenBank/DDBJ databases">
        <title>Spongiivirga citrea KCTC 32990T.</title>
        <authorList>
            <person name="Wang G."/>
        </authorList>
    </citation>
    <scope>NUCLEOTIDE SEQUENCE [LARGE SCALE GENOMIC DNA]</scope>
    <source>
        <strain evidence="1 2">KCTC 32990</strain>
    </source>
</reference>
<comment type="caution">
    <text evidence="1">The sequence shown here is derived from an EMBL/GenBank/DDBJ whole genome shotgun (WGS) entry which is preliminary data.</text>
</comment>
<gene>
    <name evidence="1" type="ORF">GWK10_15830</name>
</gene>
<accession>A0A6M0CL85</accession>
<dbReference type="EMBL" id="JAABOQ010000007">
    <property type="protein sequence ID" value="NER18688.1"/>
    <property type="molecule type" value="Genomic_DNA"/>
</dbReference>
<proteinExistence type="predicted"/>
<name>A0A6M0CL85_9FLAO</name>